<dbReference type="PANTHER" id="PTHR42747:SF4">
    <property type="entry name" value="BLR1330 PROTEIN"/>
    <property type="match status" value="1"/>
</dbReference>
<evidence type="ECO:0000313" key="7">
    <source>
        <dbReference type="Proteomes" id="UP001348817"/>
    </source>
</evidence>
<dbReference type="InterPro" id="IPR013785">
    <property type="entry name" value="Aldolase_TIM"/>
</dbReference>
<reference evidence="6 7" key="1">
    <citation type="submission" date="2021-12" db="EMBL/GenBank/DDBJ databases">
        <title>Genome sequencing of bacteria with rrn-lacking chromosome and rrn-plasmid.</title>
        <authorList>
            <person name="Anda M."/>
            <person name="Iwasaki W."/>
        </authorList>
    </citation>
    <scope>NUCLEOTIDE SEQUENCE [LARGE SCALE GENOMIC DNA]</scope>
    <source>
        <strain evidence="6 7">DSM 100852</strain>
    </source>
</reference>
<keyword evidence="2" id="KW-0285">Flavoprotein</keyword>
<organism evidence="6 7">
    <name type="scientific">Fulvitalea axinellae</name>
    <dbReference type="NCBI Taxonomy" id="1182444"/>
    <lineage>
        <taxon>Bacteria</taxon>
        <taxon>Pseudomonadati</taxon>
        <taxon>Bacteroidota</taxon>
        <taxon>Cytophagia</taxon>
        <taxon>Cytophagales</taxon>
        <taxon>Persicobacteraceae</taxon>
        <taxon>Fulvitalea</taxon>
    </lineage>
</organism>
<dbReference type="RefSeq" id="WP_338394248.1">
    <property type="nucleotide sequence ID" value="NZ_AP025314.1"/>
</dbReference>
<name>A0AAU9DDR3_9BACT</name>
<keyword evidence="5" id="KW-0503">Monooxygenase</keyword>
<dbReference type="Pfam" id="PF03060">
    <property type="entry name" value="NMO"/>
    <property type="match status" value="1"/>
</dbReference>
<dbReference type="EMBL" id="AP025314">
    <property type="protein sequence ID" value="BDD09025.1"/>
    <property type="molecule type" value="Genomic_DNA"/>
</dbReference>
<dbReference type="PANTHER" id="PTHR42747">
    <property type="entry name" value="NITRONATE MONOOXYGENASE-RELATED"/>
    <property type="match status" value="1"/>
</dbReference>
<evidence type="ECO:0000256" key="3">
    <source>
        <dbReference type="ARBA" id="ARBA00022643"/>
    </source>
</evidence>
<evidence type="ECO:0000256" key="1">
    <source>
        <dbReference type="ARBA" id="ARBA00009881"/>
    </source>
</evidence>
<keyword evidence="4" id="KW-0560">Oxidoreductase</keyword>
<proteinExistence type="inferred from homology"/>
<keyword evidence="6" id="KW-0223">Dioxygenase</keyword>
<dbReference type="Proteomes" id="UP001348817">
    <property type="component" value="Chromosome"/>
</dbReference>
<evidence type="ECO:0000313" key="6">
    <source>
        <dbReference type="EMBL" id="BDD09025.1"/>
    </source>
</evidence>
<evidence type="ECO:0000256" key="2">
    <source>
        <dbReference type="ARBA" id="ARBA00022630"/>
    </source>
</evidence>
<dbReference type="InterPro" id="IPR004136">
    <property type="entry name" value="NMO"/>
</dbReference>
<dbReference type="AlphaFoldDB" id="A0AAU9DDR3"/>
<comment type="similarity">
    <text evidence="1">Belongs to the nitronate monooxygenase family. NMO class I subfamily.</text>
</comment>
<dbReference type="GO" id="GO:0051213">
    <property type="term" value="F:dioxygenase activity"/>
    <property type="evidence" value="ECO:0007669"/>
    <property type="project" value="UniProtKB-KW"/>
</dbReference>
<dbReference type="KEGG" id="fax:FUAX_14570"/>
<protein>
    <submittedName>
        <fullName evidence="6">2-nitropropane dioxygenase</fullName>
    </submittedName>
</protein>
<dbReference type="GO" id="GO:0018580">
    <property type="term" value="F:nitronate monooxygenase activity"/>
    <property type="evidence" value="ECO:0007669"/>
    <property type="project" value="InterPro"/>
</dbReference>
<keyword evidence="7" id="KW-1185">Reference proteome</keyword>
<dbReference type="CDD" id="cd04730">
    <property type="entry name" value="NPD_like"/>
    <property type="match status" value="1"/>
</dbReference>
<dbReference type="Gene3D" id="3.20.20.70">
    <property type="entry name" value="Aldolase class I"/>
    <property type="match status" value="1"/>
</dbReference>
<evidence type="ECO:0000256" key="5">
    <source>
        <dbReference type="ARBA" id="ARBA00023033"/>
    </source>
</evidence>
<gene>
    <name evidence="6" type="ORF">FUAX_14570</name>
</gene>
<keyword evidence="3" id="KW-0288">FMN</keyword>
<accession>A0AAU9DDR3</accession>
<sequence length="319" mass="34266">MNNPSLSEILNIKHPIIMAPMFLVTNTKMVKEAMKAGIAGAIPAHNFRTIEGFELALQELEQAKTEGGAWGVNLIVNRSNPLLNEQLLACLRHQPDFVITSLGDPSGIVESCKPEGIKVFCDVIDSKHARKAEEALADALIAVNNQAGGHLGPYSPEELIPTLKSETNLPVISAGGVGDSEGVQRMLNLGACGVSIGSPFIACEESPVSAEYKKAVIDYGSGDIVTTKKLSGVSCTIIKTPYVEKIGTERNLLETLSHSLPFLKKTIKTLTFYRGMSALRKAAFSATYKTVWCAGPSIDYVKAIVPLRDIVVQLTKSAE</sequence>
<evidence type="ECO:0000256" key="4">
    <source>
        <dbReference type="ARBA" id="ARBA00023002"/>
    </source>
</evidence>
<dbReference type="SUPFAM" id="SSF51412">
    <property type="entry name" value="Inosine monophosphate dehydrogenase (IMPDH)"/>
    <property type="match status" value="1"/>
</dbReference>